<dbReference type="Pfam" id="PF02518">
    <property type="entry name" value="HATPase_c"/>
    <property type="match status" value="1"/>
</dbReference>
<dbReference type="Gene3D" id="1.10.287.130">
    <property type="match status" value="1"/>
</dbReference>
<keyword evidence="7" id="KW-1133">Transmembrane helix</keyword>
<dbReference type="SMART" id="SM00388">
    <property type="entry name" value="HisKA"/>
    <property type="match status" value="1"/>
</dbReference>
<comment type="catalytic activity">
    <reaction evidence="1">
        <text>ATP + protein L-histidine = ADP + protein N-phospho-L-histidine.</text>
        <dbReference type="EC" id="2.7.13.3"/>
    </reaction>
</comment>
<dbReference type="GO" id="GO:0005886">
    <property type="term" value="C:plasma membrane"/>
    <property type="evidence" value="ECO:0007669"/>
    <property type="project" value="TreeGrafter"/>
</dbReference>
<name>A0A3B0UEY6_9ZZZZ</name>
<keyword evidence="6" id="KW-0902">Two-component regulatory system</keyword>
<keyword evidence="7" id="KW-0472">Membrane</keyword>
<dbReference type="GO" id="GO:0000155">
    <property type="term" value="F:phosphorelay sensor kinase activity"/>
    <property type="evidence" value="ECO:0007669"/>
    <property type="project" value="InterPro"/>
</dbReference>
<proteinExistence type="predicted"/>
<dbReference type="CDD" id="cd00075">
    <property type="entry name" value="HATPase"/>
    <property type="match status" value="1"/>
</dbReference>
<dbReference type="EC" id="2.7.13.3" evidence="2"/>
<keyword evidence="3" id="KW-0597">Phosphoprotein</keyword>
<dbReference type="PANTHER" id="PTHR45453">
    <property type="entry name" value="PHOSPHATE REGULON SENSOR PROTEIN PHOR"/>
    <property type="match status" value="1"/>
</dbReference>
<dbReference type="SMART" id="SM00387">
    <property type="entry name" value="HATPase_c"/>
    <property type="match status" value="1"/>
</dbReference>
<dbReference type="SUPFAM" id="SSF55874">
    <property type="entry name" value="ATPase domain of HSP90 chaperone/DNA topoisomerase II/histidine kinase"/>
    <property type="match status" value="1"/>
</dbReference>
<keyword evidence="5" id="KW-0418">Kinase</keyword>
<feature type="transmembrane region" description="Helical" evidence="7">
    <location>
        <begin position="12"/>
        <end position="31"/>
    </location>
</feature>
<evidence type="ECO:0000256" key="4">
    <source>
        <dbReference type="ARBA" id="ARBA00022679"/>
    </source>
</evidence>
<dbReference type="InterPro" id="IPR036890">
    <property type="entry name" value="HATPase_C_sf"/>
</dbReference>
<dbReference type="InterPro" id="IPR003661">
    <property type="entry name" value="HisK_dim/P_dom"/>
</dbReference>
<feature type="domain" description="Histidine kinase" evidence="8">
    <location>
        <begin position="372"/>
        <end position="589"/>
    </location>
</feature>
<dbReference type="InterPro" id="IPR004358">
    <property type="entry name" value="Sig_transdc_His_kin-like_C"/>
</dbReference>
<dbReference type="EMBL" id="UOEP01000202">
    <property type="protein sequence ID" value="VAW23857.1"/>
    <property type="molecule type" value="Genomic_DNA"/>
</dbReference>
<dbReference type="PRINTS" id="PR00344">
    <property type="entry name" value="BCTRLSENSOR"/>
</dbReference>
<evidence type="ECO:0000256" key="3">
    <source>
        <dbReference type="ARBA" id="ARBA00022553"/>
    </source>
</evidence>
<keyword evidence="4 9" id="KW-0808">Transferase</keyword>
<gene>
    <name evidence="9" type="ORF">MNBD_BACTEROID01-2404</name>
</gene>
<dbReference type="GO" id="GO:0016036">
    <property type="term" value="P:cellular response to phosphate starvation"/>
    <property type="evidence" value="ECO:0007669"/>
    <property type="project" value="TreeGrafter"/>
</dbReference>
<evidence type="ECO:0000256" key="2">
    <source>
        <dbReference type="ARBA" id="ARBA00012438"/>
    </source>
</evidence>
<evidence type="ECO:0000256" key="7">
    <source>
        <dbReference type="SAM" id="Phobius"/>
    </source>
</evidence>
<feature type="transmembrane region" description="Helical" evidence="7">
    <location>
        <begin position="168"/>
        <end position="187"/>
    </location>
</feature>
<dbReference type="SUPFAM" id="SSF47384">
    <property type="entry name" value="Homodimeric domain of signal transducing histidine kinase"/>
    <property type="match status" value="1"/>
</dbReference>
<reference evidence="9" key="1">
    <citation type="submission" date="2018-06" db="EMBL/GenBank/DDBJ databases">
        <authorList>
            <person name="Zhirakovskaya E."/>
        </authorList>
    </citation>
    <scope>NUCLEOTIDE SEQUENCE</scope>
</reference>
<accession>A0A3B0UEY6</accession>
<dbReference type="PROSITE" id="PS50109">
    <property type="entry name" value="HIS_KIN"/>
    <property type="match status" value="1"/>
</dbReference>
<keyword evidence="7" id="KW-0812">Transmembrane</keyword>
<dbReference type="InterPro" id="IPR050351">
    <property type="entry name" value="BphY/WalK/GraS-like"/>
</dbReference>
<dbReference type="InterPro" id="IPR036097">
    <property type="entry name" value="HisK_dim/P_sf"/>
</dbReference>
<evidence type="ECO:0000256" key="1">
    <source>
        <dbReference type="ARBA" id="ARBA00000085"/>
    </source>
</evidence>
<organism evidence="9">
    <name type="scientific">hydrothermal vent metagenome</name>
    <dbReference type="NCBI Taxonomy" id="652676"/>
    <lineage>
        <taxon>unclassified sequences</taxon>
        <taxon>metagenomes</taxon>
        <taxon>ecological metagenomes</taxon>
    </lineage>
</organism>
<dbReference type="CDD" id="cd00082">
    <property type="entry name" value="HisKA"/>
    <property type="match status" value="1"/>
</dbReference>
<sequence length="589" mass="68720">MSKKRTFRRRIFTYFLAVFILFTAVVLPFQLNREKRYRVRQLENTLEIITDLTHNYVERNRLNTTMDFQSVDSIKFILPQENTRITIINKKGVVLYDSFVDDYQSMENHFTRPEIQKALFYGVGSNVRRSATTKQNFYYYAKYFDGYFIRTAVVYNIEIQNFLKGERLFIVFIVVLFLLVWILLHFVTKRLGETITKLKDFSIKAGKNEPIEPEPSFPDNELGTISAQIIRIYDKLKKAKDELGNEKERLFNHLNVLNEGIAFFSVKKEKKLANSHFIQFINMISEKSTISAENIFEIPELKPLNEFLDEHLDSETSFHPNELPQLEFTVSKNEKYFKIQSIIFFDKSFEVLITDITKLEKRRLLKQQLTSNIAHELKTPLASIKGYLETVLNNGCIPKEKQLYFIDKAYTQTERLTYLLNDISLLNNIEDAGELFEFKNIYIRNLINDVIENLQNRFIENNITCNVLVDSNVCVNGNDSLIASIFQNLMENSINYAGKDIQISVKNYLEDERFHYFIYSDTGKGIPEEHLSRIFERFYRVDPGRTREAGGTGLGLSIVKNAVQLHKGEISVRNNPTGGLEFLFSLAKK</sequence>
<dbReference type="AlphaFoldDB" id="A0A3B0UEY6"/>
<evidence type="ECO:0000313" key="9">
    <source>
        <dbReference type="EMBL" id="VAW23857.1"/>
    </source>
</evidence>
<dbReference type="InterPro" id="IPR003594">
    <property type="entry name" value="HATPase_dom"/>
</dbReference>
<protein>
    <recommendedName>
        <fullName evidence="2">histidine kinase</fullName>
        <ecNumber evidence="2">2.7.13.3</ecNumber>
    </recommendedName>
</protein>
<evidence type="ECO:0000256" key="5">
    <source>
        <dbReference type="ARBA" id="ARBA00022777"/>
    </source>
</evidence>
<dbReference type="FunFam" id="3.30.565.10:FF:000006">
    <property type="entry name" value="Sensor histidine kinase WalK"/>
    <property type="match status" value="1"/>
</dbReference>
<dbReference type="InterPro" id="IPR005467">
    <property type="entry name" value="His_kinase_dom"/>
</dbReference>
<dbReference type="PANTHER" id="PTHR45453:SF1">
    <property type="entry name" value="PHOSPHATE REGULON SENSOR PROTEIN PHOR"/>
    <property type="match status" value="1"/>
</dbReference>
<dbReference type="GO" id="GO:0004721">
    <property type="term" value="F:phosphoprotein phosphatase activity"/>
    <property type="evidence" value="ECO:0007669"/>
    <property type="project" value="TreeGrafter"/>
</dbReference>
<evidence type="ECO:0000259" key="8">
    <source>
        <dbReference type="PROSITE" id="PS50109"/>
    </source>
</evidence>
<evidence type="ECO:0000256" key="6">
    <source>
        <dbReference type="ARBA" id="ARBA00023012"/>
    </source>
</evidence>
<dbReference type="Gene3D" id="3.30.565.10">
    <property type="entry name" value="Histidine kinase-like ATPase, C-terminal domain"/>
    <property type="match status" value="1"/>
</dbReference>
<dbReference type="Pfam" id="PF00512">
    <property type="entry name" value="HisKA"/>
    <property type="match status" value="1"/>
</dbReference>